<dbReference type="Gene3D" id="3.10.10.10">
    <property type="entry name" value="HIV Type 1 Reverse Transcriptase, subunit A, domain 1"/>
    <property type="match status" value="1"/>
</dbReference>
<dbReference type="PANTHER" id="PTHR48201">
    <property type="entry name" value="PROTEIN, PUTATIVE-RELATED"/>
    <property type="match status" value="1"/>
</dbReference>
<dbReference type="PANTHER" id="PTHR48201:SF12">
    <property type="entry name" value="AMINOTRANSFERASE-LIKE PLANT MOBILE DOMAIN-CONTAINING PROTEIN"/>
    <property type="match status" value="1"/>
</dbReference>
<comment type="caution">
    <text evidence="2">The sequence shown here is derived from an EMBL/GenBank/DDBJ whole genome shotgun (WGS) entry which is preliminary data.</text>
</comment>
<keyword evidence="3" id="KW-1185">Reference proteome</keyword>
<organism evidence="2 3">
    <name type="scientific">Mucuna pruriens</name>
    <name type="common">Velvet bean</name>
    <name type="synonym">Dolichos pruriens</name>
    <dbReference type="NCBI Taxonomy" id="157652"/>
    <lineage>
        <taxon>Eukaryota</taxon>
        <taxon>Viridiplantae</taxon>
        <taxon>Streptophyta</taxon>
        <taxon>Embryophyta</taxon>
        <taxon>Tracheophyta</taxon>
        <taxon>Spermatophyta</taxon>
        <taxon>Magnoliopsida</taxon>
        <taxon>eudicotyledons</taxon>
        <taxon>Gunneridae</taxon>
        <taxon>Pentapetalae</taxon>
        <taxon>rosids</taxon>
        <taxon>fabids</taxon>
        <taxon>Fabales</taxon>
        <taxon>Fabaceae</taxon>
        <taxon>Papilionoideae</taxon>
        <taxon>50 kb inversion clade</taxon>
        <taxon>NPAAA clade</taxon>
        <taxon>indigoferoid/millettioid clade</taxon>
        <taxon>Phaseoleae</taxon>
        <taxon>Mucuna</taxon>
    </lineage>
</organism>
<evidence type="ECO:0000313" key="2">
    <source>
        <dbReference type="EMBL" id="RDX93155.1"/>
    </source>
</evidence>
<dbReference type="EMBL" id="QJKJ01004686">
    <property type="protein sequence ID" value="RDX93155.1"/>
    <property type="molecule type" value="Genomic_DNA"/>
</dbReference>
<proteinExistence type="predicted"/>
<reference evidence="2" key="1">
    <citation type="submission" date="2018-05" db="EMBL/GenBank/DDBJ databases">
        <title>Draft genome of Mucuna pruriens seed.</title>
        <authorList>
            <person name="Nnadi N.E."/>
            <person name="Vos R."/>
            <person name="Hasami M.H."/>
            <person name="Devisetty U.K."/>
            <person name="Aguiy J.C."/>
        </authorList>
    </citation>
    <scope>NUCLEOTIDE SEQUENCE [LARGE SCALE GENOMIC DNA]</scope>
    <source>
        <strain evidence="2">JCA_2017</strain>
    </source>
</reference>
<feature type="non-terminal residue" evidence="2">
    <location>
        <position position="1"/>
    </location>
</feature>
<dbReference type="SUPFAM" id="SSF56672">
    <property type="entry name" value="DNA/RNA polymerases"/>
    <property type="match status" value="1"/>
</dbReference>
<sequence>MPGLDRNIVEHRLPLLPGSIPVRQQLRRMKSDMALKINEEVEKQWEAGFLAVSNYPQWVANIVPVPKKDGKLRPLPTGTPNIQSLRCWGGQLKGQWQRAFERKYENLLGLVSVEVQPTAFSTLSQYYDPPLRCFTFRDFQLAPTLEEYERLIRIPYDKSPPYLFVGHYPS</sequence>
<dbReference type="OrthoDB" id="1741399at2759"/>
<evidence type="ECO:0000259" key="1">
    <source>
        <dbReference type="Pfam" id="PF24924"/>
    </source>
</evidence>
<evidence type="ECO:0000313" key="3">
    <source>
        <dbReference type="Proteomes" id="UP000257109"/>
    </source>
</evidence>
<feature type="domain" description="DUF7745" evidence="1">
    <location>
        <begin position="89"/>
        <end position="169"/>
    </location>
</feature>
<name>A0A371GRH6_MUCPR</name>
<dbReference type="InterPro" id="IPR056647">
    <property type="entry name" value="DUF7745"/>
</dbReference>
<protein>
    <recommendedName>
        <fullName evidence="1">DUF7745 domain-containing protein</fullName>
    </recommendedName>
</protein>
<dbReference type="Pfam" id="PF24924">
    <property type="entry name" value="DUF7745"/>
    <property type="match status" value="1"/>
</dbReference>
<dbReference type="Proteomes" id="UP000257109">
    <property type="component" value="Unassembled WGS sequence"/>
</dbReference>
<dbReference type="InterPro" id="IPR043502">
    <property type="entry name" value="DNA/RNA_pol_sf"/>
</dbReference>
<dbReference type="AlphaFoldDB" id="A0A371GRH6"/>
<accession>A0A371GRH6</accession>
<gene>
    <name evidence="2" type="ORF">CR513_24631</name>
</gene>